<keyword evidence="3" id="KW-0238">DNA-binding</keyword>
<protein>
    <submittedName>
        <fullName evidence="3">DNA-binding CsgD family transcriptional regulator</fullName>
    </submittedName>
</protein>
<evidence type="ECO:0000313" key="4">
    <source>
        <dbReference type="Proteomes" id="UP000541352"/>
    </source>
</evidence>
<dbReference type="InterPro" id="IPR011990">
    <property type="entry name" value="TPR-like_helical_dom_sf"/>
</dbReference>
<keyword evidence="2" id="KW-0732">Signal</keyword>
<sequence>MKLKTLINVSLLFLLGSLSVNAQYERFLHKDYRGRAKEWGNFWAEKTVNVQYDSALFFKELLGIRQLAIAHKDEGLEMDTYMGELSFFLYRTKYSDQLALSVLNRTLKIAQQKRLLQEASVEKHFGVTYFYRIKNYELAFEHFLRMYELVKNVSKRTFPDKTNCLKELASAYYYFDDYPKTIELAKASIQSELEAGETAHLCRNYGLLGICFRKQNQLDSSDYYFKVSLQASISQRDTSWLGVSYGELGLNAFTRKNYAQAEALLRRSLSMVKLKEEWQMVVKVQTALGAIALLKGKDKEAQLLLLEAKKYADIQREFELYNVVYPWLLKLYVQTGQPQLAMMYSDSADWVKDSLQRQFSARKILRAVQANQLRQHRAEMTSIETQRALKEKERNGVLLLLLIGFALAVYVYQNQRKNHLQDQLISVQQLQIKEQELGIAKQQLQHFTQRVLEKNEFIEQLQGATILTDEQWEDFRALFEKVHGGYLRRVKEKFPTLTPAEIRFIALAKLQLSTKEMASMLGVSPVSVRSTWSRLRKKVQLPEEESLEKWLEMMGE</sequence>
<dbReference type="InterPro" id="IPR016032">
    <property type="entry name" value="Sig_transdc_resp-reg_C-effctor"/>
</dbReference>
<dbReference type="Gene3D" id="1.10.10.10">
    <property type="entry name" value="Winged helix-like DNA-binding domain superfamily/Winged helix DNA-binding domain"/>
    <property type="match status" value="1"/>
</dbReference>
<keyword evidence="4" id="KW-1185">Reference proteome</keyword>
<evidence type="ECO:0000256" key="2">
    <source>
        <dbReference type="SAM" id="SignalP"/>
    </source>
</evidence>
<keyword evidence="1" id="KW-0812">Transmembrane</keyword>
<dbReference type="RefSeq" id="WP_183980479.1">
    <property type="nucleotide sequence ID" value="NZ_JACIBY010000030.1"/>
</dbReference>
<dbReference type="SUPFAM" id="SSF48452">
    <property type="entry name" value="TPR-like"/>
    <property type="match status" value="2"/>
</dbReference>
<dbReference type="InterPro" id="IPR036388">
    <property type="entry name" value="WH-like_DNA-bd_sf"/>
</dbReference>
<reference evidence="3 4" key="1">
    <citation type="submission" date="2020-08" db="EMBL/GenBank/DDBJ databases">
        <title>Genomic Encyclopedia of Type Strains, Phase IV (KMG-IV): sequencing the most valuable type-strain genomes for metagenomic binning, comparative biology and taxonomic classification.</title>
        <authorList>
            <person name="Goeker M."/>
        </authorList>
    </citation>
    <scope>NUCLEOTIDE SEQUENCE [LARGE SCALE GENOMIC DNA]</scope>
    <source>
        <strain evidence="3 4">DSM 17976</strain>
    </source>
</reference>
<accession>A0A7W5ZSC3</accession>
<dbReference type="Proteomes" id="UP000541352">
    <property type="component" value="Unassembled WGS sequence"/>
</dbReference>
<keyword evidence="1" id="KW-1133">Transmembrane helix</keyword>
<dbReference type="GO" id="GO:0003677">
    <property type="term" value="F:DNA binding"/>
    <property type="evidence" value="ECO:0007669"/>
    <property type="project" value="UniProtKB-KW"/>
</dbReference>
<feature type="signal peptide" evidence="2">
    <location>
        <begin position="1"/>
        <end position="22"/>
    </location>
</feature>
<proteinExistence type="predicted"/>
<dbReference type="AlphaFoldDB" id="A0A7W5ZSC3"/>
<name>A0A7W5ZSC3_9BACT</name>
<feature type="transmembrane region" description="Helical" evidence="1">
    <location>
        <begin position="396"/>
        <end position="412"/>
    </location>
</feature>
<gene>
    <name evidence="3" type="ORF">FHS57_006275</name>
</gene>
<keyword evidence="1" id="KW-0472">Membrane</keyword>
<comment type="caution">
    <text evidence="3">The sequence shown here is derived from an EMBL/GenBank/DDBJ whole genome shotgun (WGS) entry which is preliminary data.</text>
</comment>
<evidence type="ECO:0000313" key="3">
    <source>
        <dbReference type="EMBL" id="MBB3842244.1"/>
    </source>
</evidence>
<dbReference type="Gene3D" id="1.25.40.10">
    <property type="entry name" value="Tetratricopeptide repeat domain"/>
    <property type="match status" value="1"/>
</dbReference>
<evidence type="ECO:0000256" key="1">
    <source>
        <dbReference type="SAM" id="Phobius"/>
    </source>
</evidence>
<organism evidence="3 4">
    <name type="scientific">Runella defluvii</name>
    <dbReference type="NCBI Taxonomy" id="370973"/>
    <lineage>
        <taxon>Bacteria</taxon>
        <taxon>Pseudomonadati</taxon>
        <taxon>Bacteroidota</taxon>
        <taxon>Cytophagia</taxon>
        <taxon>Cytophagales</taxon>
        <taxon>Spirosomataceae</taxon>
        <taxon>Runella</taxon>
    </lineage>
</organism>
<dbReference type="GO" id="GO:0006355">
    <property type="term" value="P:regulation of DNA-templated transcription"/>
    <property type="evidence" value="ECO:0007669"/>
    <property type="project" value="InterPro"/>
</dbReference>
<dbReference type="SUPFAM" id="SSF46894">
    <property type="entry name" value="C-terminal effector domain of the bipartite response regulators"/>
    <property type="match status" value="1"/>
</dbReference>
<feature type="chain" id="PRO_5031279704" evidence="2">
    <location>
        <begin position="23"/>
        <end position="556"/>
    </location>
</feature>
<dbReference type="EMBL" id="JACIBY010000030">
    <property type="protein sequence ID" value="MBB3842244.1"/>
    <property type="molecule type" value="Genomic_DNA"/>
</dbReference>